<comment type="caution">
    <text evidence="1">The sequence shown here is derived from an EMBL/GenBank/DDBJ whole genome shotgun (WGS) entry which is preliminary data.</text>
</comment>
<sequence length="53" mass="5464">LTSLDVPDAERHAPAVVALLYGLALRRLATGDTTATGTADAVRLLLLGALPRP</sequence>
<keyword evidence="2" id="KW-1185">Reference proteome</keyword>
<dbReference type="AlphaFoldDB" id="A0A5C4IYB6"/>
<dbReference type="Proteomes" id="UP000309174">
    <property type="component" value="Unassembled WGS sequence"/>
</dbReference>
<protein>
    <submittedName>
        <fullName evidence="1">TetR/AcrR family transcriptional regulator</fullName>
    </submittedName>
</protein>
<evidence type="ECO:0000313" key="1">
    <source>
        <dbReference type="EMBL" id="TMQ84366.1"/>
    </source>
</evidence>
<gene>
    <name evidence="1" type="ORF">ETD83_40875</name>
</gene>
<dbReference type="EMBL" id="VCKW01000479">
    <property type="protein sequence ID" value="TMQ84366.1"/>
    <property type="molecule type" value="Genomic_DNA"/>
</dbReference>
<accession>A0A5C4IYB6</accession>
<feature type="non-terminal residue" evidence="1">
    <location>
        <position position="1"/>
    </location>
</feature>
<proteinExistence type="predicted"/>
<organism evidence="1 2">
    <name type="scientific">Actinomadura soli</name>
    <dbReference type="NCBI Taxonomy" id="2508997"/>
    <lineage>
        <taxon>Bacteria</taxon>
        <taxon>Bacillati</taxon>
        <taxon>Actinomycetota</taxon>
        <taxon>Actinomycetes</taxon>
        <taxon>Streptosporangiales</taxon>
        <taxon>Thermomonosporaceae</taxon>
        <taxon>Actinomadura</taxon>
    </lineage>
</organism>
<reference evidence="1 2" key="1">
    <citation type="submission" date="2019-05" db="EMBL/GenBank/DDBJ databases">
        <title>Draft genome sequence of Actinomadura sp. 14C53.</title>
        <authorList>
            <person name="Saricaoglu S."/>
            <person name="Isik K."/>
        </authorList>
    </citation>
    <scope>NUCLEOTIDE SEQUENCE [LARGE SCALE GENOMIC DNA]</scope>
    <source>
        <strain evidence="1 2">14C53</strain>
    </source>
</reference>
<name>A0A5C4IYB6_9ACTN</name>
<evidence type="ECO:0000313" key="2">
    <source>
        <dbReference type="Proteomes" id="UP000309174"/>
    </source>
</evidence>